<sequence>MASFHCLVLLCFVLLASMAAATQFKVGGSKGWAVPEPNAMSFNQWAEKNRFQIGDSLLFVYLPDQDSVLVVDANAYNSCDTSSFIDRFDDGNTVFTFARSGSFYFISGSKENCQKNEKLVVVVMASRSNGTSLAPSPSPVSSSSPPAPPPSGVVGIVPSSAPAGQESTTPPRPNRASVKAVGFVSTLGALLVTLYHVL</sequence>
<dbReference type="PROSITE" id="PS51485">
    <property type="entry name" value="PHYTOCYANIN"/>
    <property type="match status" value="1"/>
</dbReference>
<evidence type="ECO:0000256" key="9">
    <source>
        <dbReference type="ARBA" id="ARBA00035011"/>
    </source>
</evidence>
<dbReference type="Proteomes" id="UP000228380">
    <property type="component" value="Chromosome 11"/>
</dbReference>
<comment type="subcellular location">
    <subcellularLocation>
        <location evidence="1">Cell membrane</location>
        <topology evidence="1">Lipid-anchor</topology>
        <topology evidence="1">GPI-anchor</topology>
    </subcellularLocation>
</comment>
<dbReference type="GeneID" id="103722448"/>
<dbReference type="SUPFAM" id="SSF49503">
    <property type="entry name" value="Cupredoxins"/>
    <property type="match status" value="1"/>
</dbReference>
<gene>
    <name evidence="14" type="primary">LOC103722448</name>
</gene>
<evidence type="ECO:0000256" key="4">
    <source>
        <dbReference type="ARBA" id="ARBA00022729"/>
    </source>
</evidence>
<keyword evidence="3" id="KW-0336">GPI-anchor</keyword>
<keyword evidence="6" id="KW-1015">Disulfide bond</keyword>
<evidence type="ECO:0000256" key="11">
    <source>
        <dbReference type="SAM" id="SignalP"/>
    </source>
</evidence>
<comment type="similarity">
    <text evidence="9">Belongs to the early nodulin-like (ENODL) family.</text>
</comment>
<evidence type="ECO:0000256" key="3">
    <source>
        <dbReference type="ARBA" id="ARBA00022622"/>
    </source>
</evidence>
<feature type="compositionally biased region" description="Low complexity" evidence="10">
    <location>
        <begin position="152"/>
        <end position="162"/>
    </location>
</feature>
<dbReference type="OrthoDB" id="691587at2759"/>
<dbReference type="CDD" id="cd11019">
    <property type="entry name" value="OsENODL1_like"/>
    <property type="match status" value="1"/>
</dbReference>
<dbReference type="GO" id="GO:0005886">
    <property type="term" value="C:plasma membrane"/>
    <property type="evidence" value="ECO:0007669"/>
    <property type="project" value="UniProtKB-SubCell"/>
</dbReference>
<feature type="compositionally biased region" description="Low complexity" evidence="10">
    <location>
        <begin position="132"/>
        <end position="144"/>
    </location>
</feature>
<evidence type="ECO:0000313" key="14">
    <source>
        <dbReference type="RefSeq" id="XP_008811230.2"/>
    </source>
</evidence>
<dbReference type="InterPro" id="IPR003245">
    <property type="entry name" value="Phytocyanin_dom"/>
</dbReference>
<evidence type="ECO:0000313" key="13">
    <source>
        <dbReference type="Proteomes" id="UP000228380"/>
    </source>
</evidence>
<dbReference type="GO" id="GO:0098552">
    <property type="term" value="C:side of membrane"/>
    <property type="evidence" value="ECO:0007669"/>
    <property type="project" value="UniProtKB-KW"/>
</dbReference>
<reference evidence="13" key="1">
    <citation type="journal article" date="2019" name="Nat. Commun.">
        <title>Genome-wide association mapping of date palm fruit traits.</title>
        <authorList>
            <person name="Hazzouri K.M."/>
            <person name="Gros-Balthazard M."/>
            <person name="Flowers J.M."/>
            <person name="Copetti D."/>
            <person name="Lemansour A."/>
            <person name="Lebrun M."/>
            <person name="Masmoudi K."/>
            <person name="Ferrand S."/>
            <person name="Dhar M.I."/>
            <person name="Fresquez Z.A."/>
            <person name="Rosas U."/>
            <person name="Zhang J."/>
            <person name="Talag J."/>
            <person name="Lee S."/>
            <person name="Kudrna D."/>
            <person name="Powell R.F."/>
            <person name="Leitch I.J."/>
            <person name="Krueger R.R."/>
            <person name="Wing R.A."/>
            <person name="Amiri K.M.A."/>
            <person name="Purugganan M.D."/>
        </authorList>
    </citation>
    <scope>NUCLEOTIDE SEQUENCE [LARGE SCALE GENOMIC DNA]</scope>
    <source>
        <strain evidence="13">cv. Khalas</strain>
    </source>
</reference>
<dbReference type="Gene3D" id="2.60.40.420">
    <property type="entry name" value="Cupredoxins - blue copper proteins"/>
    <property type="match status" value="1"/>
</dbReference>
<keyword evidence="8" id="KW-0449">Lipoprotein</keyword>
<keyword evidence="5" id="KW-0472">Membrane</keyword>
<dbReference type="PANTHER" id="PTHR33021">
    <property type="entry name" value="BLUE COPPER PROTEIN"/>
    <property type="match status" value="1"/>
</dbReference>
<keyword evidence="4 11" id="KW-0732">Signal</keyword>
<keyword evidence="13" id="KW-1185">Reference proteome</keyword>
<accession>A0A8B7D1G2</accession>
<evidence type="ECO:0000259" key="12">
    <source>
        <dbReference type="PROSITE" id="PS51485"/>
    </source>
</evidence>
<dbReference type="GO" id="GO:0009055">
    <property type="term" value="F:electron transfer activity"/>
    <property type="evidence" value="ECO:0007669"/>
    <property type="project" value="InterPro"/>
</dbReference>
<dbReference type="RefSeq" id="XP_008811230.2">
    <property type="nucleotide sequence ID" value="XM_008813008.3"/>
</dbReference>
<feature type="region of interest" description="Disordered" evidence="10">
    <location>
        <begin position="131"/>
        <end position="176"/>
    </location>
</feature>
<proteinExistence type="inferred from homology"/>
<feature type="chain" id="PRO_5034173293" evidence="11">
    <location>
        <begin position="22"/>
        <end position="198"/>
    </location>
</feature>
<dbReference type="FunFam" id="2.60.40.420:FF:000066">
    <property type="entry name" value="Early nodulin-like protein 9"/>
    <property type="match status" value="1"/>
</dbReference>
<protein>
    <submittedName>
        <fullName evidence="14">Early nodulin-like protein 1</fullName>
    </submittedName>
</protein>
<evidence type="ECO:0000256" key="6">
    <source>
        <dbReference type="ARBA" id="ARBA00023157"/>
    </source>
</evidence>
<name>A0A8B7D1G2_PHODC</name>
<dbReference type="PANTHER" id="PTHR33021:SF253">
    <property type="entry name" value="EARLY NODULIN-LIKE PROTEIN 9"/>
    <property type="match status" value="1"/>
</dbReference>
<evidence type="ECO:0000256" key="1">
    <source>
        <dbReference type="ARBA" id="ARBA00004609"/>
    </source>
</evidence>
<evidence type="ECO:0000256" key="5">
    <source>
        <dbReference type="ARBA" id="ARBA00023136"/>
    </source>
</evidence>
<dbReference type="InterPro" id="IPR008972">
    <property type="entry name" value="Cupredoxin"/>
</dbReference>
<organism evidence="13 14">
    <name type="scientific">Phoenix dactylifera</name>
    <name type="common">Date palm</name>
    <dbReference type="NCBI Taxonomy" id="42345"/>
    <lineage>
        <taxon>Eukaryota</taxon>
        <taxon>Viridiplantae</taxon>
        <taxon>Streptophyta</taxon>
        <taxon>Embryophyta</taxon>
        <taxon>Tracheophyta</taxon>
        <taxon>Spermatophyta</taxon>
        <taxon>Magnoliopsida</taxon>
        <taxon>Liliopsida</taxon>
        <taxon>Arecaceae</taxon>
        <taxon>Coryphoideae</taxon>
        <taxon>Phoeniceae</taxon>
        <taxon>Phoenix</taxon>
    </lineage>
</organism>
<feature type="signal peptide" evidence="11">
    <location>
        <begin position="1"/>
        <end position="21"/>
    </location>
</feature>
<feature type="domain" description="Phytocyanin" evidence="12">
    <location>
        <begin position="22"/>
        <end position="125"/>
    </location>
</feature>
<evidence type="ECO:0000256" key="8">
    <source>
        <dbReference type="ARBA" id="ARBA00023288"/>
    </source>
</evidence>
<dbReference type="Pfam" id="PF02298">
    <property type="entry name" value="Cu_bind_like"/>
    <property type="match status" value="1"/>
</dbReference>
<dbReference type="InterPro" id="IPR041846">
    <property type="entry name" value="ENL_dom"/>
</dbReference>
<keyword evidence="2" id="KW-1003">Cell membrane</keyword>
<evidence type="ECO:0000256" key="2">
    <source>
        <dbReference type="ARBA" id="ARBA00022475"/>
    </source>
</evidence>
<dbReference type="InterPro" id="IPR039391">
    <property type="entry name" value="Phytocyanin-like"/>
</dbReference>
<evidence type="ECO:0000256" key="10">
    <source>
        <dbReference type="SAM" id="MobiDB-lite"/>
    </source>
</evidence>
<evidence type="ECO:0000256" key="7">
    <source>
        <dbReference type="ARBA" id="ARBA00023180"/>
    </source>
</evidence>
<dbReference type="AlphaFoldDB" id="A0A8B7D1G2"/>
<dbReference type="KEGG" id="pda:103722448"/>
<keyword evidence="7" id="KW-0325">Glycoprotein</keyword>
<reference evidence="14" key="2">
    <citation type="submission" date="2025-08" db="UniProtKB">
        <authorList>
            <consortium name="RefSeq"/>
        </authorList>
    </citation>
    <scope>IDENTIFICATION</scope>
    <source>
        <tissue evidence="14">Young leaves</tissue>
    </source>
</reference>